<dbReference type="Gene3D" id="3.20.20.80">
    <property type="entry name" value="Glycosidases"/>
    <property type="match status" value="1"/>
</dbReference>
<dbReference type="FunFam" id="2.60.40.1180:FF:000011">
    <property type="entry name" value="Alpha-L-arabinofuranosidase 1"/>
    <property type="match status" value="1"/>
</dbReference>
<proteinExistence type="inferred from homology"/>
<dbReference type="InterPro" id="IPR017853">
    <property type="entry name" value="GH"/>
</dbReference>
<dbReference type="InterPro" id="IPR051563">
    <property type="entry name" value="Glycosyl_Hydrolase_51"/>
</dbReference>
<accession>A0AAQ3L0H3</accession>
<evidence type="ECO:0000256" key="10">
    <source>
        <dbReference type="ARBA" id="ARBA00082101"/>
    </source>
</evidence>
<evidence type="ECO:0000256" key="3">
    <source>
        <dbReference type="ARBA" id="ARBA00007186"/>
    </source>
</evidence>
<evidence type="ECO:0000313" key="14">
    <source>
        <dbReference type="Proteomes" id="UP001327560"/>
    </source>
</evidence>
<evidence type="ECO:0000256" key="11">
    <source>
        <dbReference type="SAM" id="SignalP"/>
    </source>
</evidence>
<evidence type="ECO:0000259" key="12">
    <source>
        <dbReference type="SMART" id="SM00813"/>
    </source>
</evidence>
<evidence type="ECO:0000256" key="7">
    <source>
        <dbReference type="ARBA" id="ARBA00022729"/>
    </source>
</evidence>
<reference evidence="13 14" key="1">
    <citation type="submission" date="2023-10" db="EMBL/GenBank/DDBJ databases">
        <title>Chromosome-scale genome assembly provides insights into flower coloration mechanisms of Canna indica.</title>
        <authorList>
            <person name="Li C."/>
        </authorList>
    </citation>
    <scope>NUCLEOTIDE SEQUENCE [LARGE SCALE GENOMIC DNA]</scope>
    <source>
        <tissue evidence="13">Flower</tissue>
    </source>
</reference>
<evidence type="ECO:0000256" key="5">
    <source>
        <dbReference type="ARBA" id="ARBA00022525"/>
    </source>
</evidence>
<keyword evidence="8" id="KW-0378">Hydrolase</keyword>
<dbReference type="Gene3D" id="2.60.40.1180">
    <property type="entry name" value="Golgi alpha-mannosidase II"/>
    <property type="match status" value="1"/>
</dbReference>
<feature type="signal peptide" evidence="11">
    <location>
        <begin position="1"/>
        <end position="21"/>
    </location>
</feature>
<comment type="catalytic activity">
    <reaction evidence="1">
        <text>Hydrolysis of terminal non-reducing alpha-L-arabinofuranoside residues in alpha-L-arabinosides.</text>
        <dbReference type="EC" id="3.2.1.55"/>
    </reaction>
</comment>
<dbReference type="InterPro" id="IPR013780">
    <property type="entry name" value="Glyco_hydro_b"/>
</dbReference>
<evidence type="ECO:0000256" key="8">
    <source>
        <dbReference type="ARBA" id="ARBA00022801"/>
    </source>
</evidence>
<dbReference type="GO" id="GO:0046373">
    <property type="term" value="P:L-arabinose metabolic process"/>
    <property type="evidence" value="ECO:0007669"/>
    <property type="project" value="InterPro"/>
</dbReference>
<dbReference type="Pfam" id="PF22848">
    <property type="entry name" value="ASD1_dom"/>
    <property type="match status" value="1"/>
</dbReference>
<dbReference type="EMBL" id="CP136897">
    <property type="protein sequence ID" value="WOL16373.1"/>
    <property type="molecule type" value="Genomic_DNA"/>
</dbReference>
<evidence type="ECO:0000256" key="2">
    <source>
        <dbReference type="ARBA" id="ARBA00004498"/>
    </source>
</evidence>
<dbReference type="SMART" id="SM00813">
    <property type="entry name" value="Alpha-L-AF_C"/>
    <property type="match status" value="1"/>
</dbReference>
<dbReference type="AlphaFoldDB" id="A0AAQ3L0H3"/>
<dbReference type="InterPro" id="IPR055235">
    <property type="entry name" value="ASD1_cat"/>
</dbReference>
<dbReference type="PROSITE" id="PS51257">
    <property type="entry name" value="PROKAR_LIPOPROTEIN"/>
    <property type="match status" value="1"/>
</dbReference>
<dbReference type="SUPFAM" id="SSF51445">
    <property type="entry name" value="(Trans)glycosidases"/>
    <property type="match status" value="1"/>
</dbReference>
<keyword evidence="7 11" id="KW-0732">Signal</keyword>
<dbReference type="Gene3D" id="2.60.120.260">
    <property type="entry name" value="Galactose-binding domain-like"/>
    <property type="match status" value="1"/>
</dbReference>
<dbReference type="FunFam" id="2.60.120.260:FF:000063">
    <property type="entry name" value="Putative alpha-L-arabinofuranosidase family protein"/>
    <property type="match status" value="1"/>
</dbReference>
<dbReference type="GO" id="GO:0046556">
    <property type="term" value="F:alpha-L-arabinofuranosidase activity"/>
    <property type="evidence" value="ECO:0007669"/>
    <property type="project" value="UniProtKB-EC"/>
</dbReference>
<dbReference type="FunFam" id="3.20.20.80:FF:000025">
    <property type="entry name" value="Alpha-L-arabinofuranosidase 1"/>
    <property type="match status" value="1"/>
</dbReference>
<evidence type="ECO:0000313" key="13">
    <source>
        <dbReference type="EMBL" id="WOL16373.1"/>
    </source>
</evidence>
<keyword evidence="6" id="KW-0272">Extracellular matrix</keyword>
<keyword evidence="5" id="KW-0964">Secreted</keyword>
<sequence>MASRGMLCALFLVWVSCRSFACSLEANLTAALTIDASSAKGRRIPEHMFGISFEEINHAGTGGLWAELVSNRGFEDGGPNTPSNIYPWSIIGNDSYIIVSTDRTSCFTRNKVALRMEVLCDDDGPNFCPAGGVGIYNPGYWGMNIERGKSYKIVLHVRSSELMDLYLSLTSSDGLENLAIATIESDALDMSEWTKVELLVKSSGTITNARFQLVTNKKGVIWLDQVSVMPVDTYKEHGFRNELVYMLADLKPRFLRFPGGSYAEGQWLMNAFRWRETIGPWEERSGHFNDVWKYWVDNGLGFYEYLQLAEDLGALPLWVINAGISHNDQVNPRSILPFVKDTLDAIEFARGDNQSTWGSVRAAMGHPDPFQLNYIAIGNQDCSMRNYKGNYLKFYDAIKGAYPDIKIITNCDGSSGTLDHPADLYDYHAYSSADDMFSMAHRFDNKRRGGPKAFVSEYAVTGNGVGKGSFLAALAQAGFLIGLENDSDVVEMASNAPLFVNDNDRSWNPDAIVFDSWRQYGTPSYWMQQLFKESSGAIIHPFKLQSTSTKLMASAITWKSSENGNDYFRIKIVNYGSDLVNLKISVAGLQNLVRPLGSTYTVLTSELSDENSFSEPEKVVPTVFMLPNAGTVMNVVISPYSINAFDLLLAPNKLQYM</sequence>
<evidence type="ECO:0000256" key="1">
    <source>
        <dbReference type="ARBA" id="ARBA00001462"/>
    </source>
</evidence>
<dbReference type="Proteomes" id="UP001327560">
    <property type="component" value="Chromosome 8"/>
</dbReference>
<dbReference type="PANTHER" id="PTHR31776">
    <property type="entry name" value="ALPHA-L-ARABINOFURANOSIDASE 1"/>
    <property type="match status" value="1"/>
</dbReference>
<name>A0AAQ3L0H3_9LILI</name>
<dbReference type="InterPro" id="IPR010720">
    <property type="entry name" value="Alpha-L-AF_C"/>
</dbReference>
<dbReference type="Pfam" id="PF06964">
    <property type="entry name" value="Alpha-L-AF_C"/>
    <property type="match status" value="1"/>
</dbReference>
<gene>
    <name evidence="13" type="ORF">Cni_G25160</name>
</gene>
<dbReference type="EC" id="3.2.1.55" evidence="4"/>
<keyword evidence="9" id="KW-0325">Glycoprotein</keyword>
<evidence type="ECO:0000256" key="6">
    <source>
        <dbReference type="ARBA" id="ARBA00022530"/>
    </source>
</evidence>
<evidence type="ECO:0000256" key="9">
    <source>
        <dbReference type="ARBA" id="ARBA00023180"/>
    </source>
</evidence>
<feature type="domain" description="Alpha-L-arabinofuranosidase C-terminal" evidence="12">
    <location>
        <begin position="456"/>
        <end position="641"/>
    </location>
</feature>
<protein>
    <recommendedName>
        <fullName evidence="4">non-reducing end alpha-L-arabinofuranosidase</fullName>
        <ecNumber evidence="4">3.2.1.55</ecNumber>
    </recommendedName>
    <alternativeName>
        <fullName evidence="10">Beta-D-xylosidase</fullName>
    </alternativeName>
</protein>
<dbReference type="PANTHER" id="PTHR31776:SF0">
    <property type="entry name" value="ALPHA-L-ARABINOFURANOSIDASE 1"/>
    <property type="match status" value="1"/>
</dbReference>
<evidence type="ECO:0000256" key="4">
    <source>
        <dbReference type="ARBA" id="ARBA00012670"/>
    </source>
</evidence>
<comment type="subcellular location">
    <subcellularLocation>
        <location evidence="2">Secreted</location>
        <location evidence="2">Extracellular space</location>
        <location evidence="2">Extracellular matrix</location>
    </subcellularLocation>
</comment>
<keyword evidence="14" id="KW-1185">Reference proteome</keyword>
<organism evidence="13 14">
    <name type="scientific">Canna indica</name>
    <name type="common">Indian-shot</name>
    <dbReference type="NCBI Taxonomy" id="4628"/>
    <lineage>
        <taxon>Eukaryota</taxon>
        <taxon>Viridiplantae</taxon>
        <taxon>Streptophyta</taxon>
        <taxon>Embryophyta</taxon>
        <taxon>Tracheophyta</taxon>
        <taxon>Spermatophyta</taxon>
        <taxon>Magnoliopsida</taxon>
        <taxon>Liliopsida</taxon>
        <taxon>Zingiberales</taxon>
        <taxon>Cannaceae</taxon>
        <taxon>Canna</taxon>
    </lineage>
</organism>
<feature type="chain" id="PRO_5043024266" description="non-reducing end alpha-L-arabinofuranosidase" evidence="11">
    <location>
        <begin position="22"/>
        <end position="657"/>
    </location>
</feature>
<comment type="similarity">
    <text evidence="3">Belongs to the glycosyl hydrolase 51 family.</text>
</comment>